<dbReference type="GO" id="GO:0008932">
    <property type="term" value="F:lytic endotransglycosylase activity"/>
    <property type="evidence" value="ECO:0007669"/>
    <property type="project" value="UniProtKB-UniRule"/>
</dbReference>
<feature type="region of interest" description="Disordered" evidence="8">
    <location>
        <begin position="1"/>
        <end position="232"/>
    </location>
</feature>
<comment type="catalytic activity">
    <reaction evidence="7">
        <text>a peptidoglycan chain = a peptidoglycan chain with N-acetyl-1,6-anhydromuramyl-[peptide] at the reducing end + a peptidoglycan chain with N-acetylglucosamine at the non-reducing end.</text>
        <dbReference type="EC" id="4.2.2.29"/>
    </reaction>
</comment>
<evidence type="ECO:0000256" key="1">
    <source>
        <dbReference type="ARBA" id="ARBA00022475"/>
    </source>
</evidence>
<dbReference type="EC" id="4.2.2.29" evidence="7"/>
<feature type="compositionally biased region" description="Low complexity" evidence="8">
    <location>
        <begin position="28"/>
        <end position="113"/>
    </location>
</feature>
<feature type="compositionally biased region" description="Basic and acidic residues" evidence="8">
    <location>
        <begin position="170"/>
        <end position="181"/>
    </location>
</feature>
<dbReference type="Gene3D" id="3.30.160.60">
    <property type="entry name" value="Classic Zinc Finger"/>
    <property type="match status" value="1"/>
</dbReference>
<name>A0A6I6FVE2_9ACTN</name>
<keyword evidence="6 7" id="KW-0961">Cell wall biogenesis/degradation</keyword>
<feature type="transmembrane region" description="Helical" evidence="7">
    <location>
        <begin position="235"/>
        <end position="257"/>
    </location>
</feature>
<dbReference type="KEGG" id="sfic:EIZ62_27740"/>
<evidence type="ECO:0000256" key="7">
    <source>
        <dbReference type="HAMAP-Rule" id="MF_02065"/>
    </source>
</evidence>
<reference evidence="9 10" key="1">
    <citation type="submission" date="2018-12" db="EMBL/GenBank/DDBJ databases">
        <title>Complete genome sequence of Streptomyces ficellus NRRL8067, the producer of ficellomycin, feldamycin and nojirimycin.</title>
        <authorList>
            <person name="Zhang H."/>
            <person name="Yue R."/>
            <person name="Liu Y."/>
            <person name="Li M."/>
            <person name="Mu H."/>
            <person name="Zhang J."/>
        </authorList>
    </citation>
    <scope>NUCLEOTIDE SEQUENCE [LARGE SCALE GENOMIC DNA]</scope>
    <source>
        <strain evidence="9 10">NRRL 8067</strain>
    </source>
</reference>
<feature type="compositionally biased region" description="Basic and acidic residues" evidence="8">
    <location>
        <begin position="208"/>
        <end position="218"/>
    </location>
</feature>
<evidence type="ECO:0000256" key="2">
    <source>
        <dbReference type="ARBA" id="ARBA00022692"/>
    </source>
</evidence>
<feature type="compositionally biased region" description="Acidic residues" evidence="8">
    <location>
        <begin position="197"/>
        <end position="207"/>
    </location>
</feature>
<accession>A0A6I6FVE2</accession>
<feature type="compositionally biased region" description="Basic residues" evidence="8">
    <location>
        <begin position="219"/>
        <end position="232"/>
    </location>
</feature>
<dbReference type="GO" id="GO:0071555">
    <property type="term" value="P:cell wall organization"/>
    <property type="evidence" value="ECO:0007669"/>
    <property type="project" value="UniProtKB-KW"/>
</dbReference>
<evidence type="ECO:0000313" key="10">
    <source>
        <dbReference type="Proteomes" id="UP000422572"/>
    </source>
</evidence>
<proteinExistence type="inferred from homology"/>
<keyword evidence="1 7" id="KW-1003">Cell membrane</keyword>
<dbReference type="PANTHER" id="PTHR30518">
    <property type="entry name" value="ENDOLYTIC MUREIN TRANSGLYCOSYLASE"/>
    <property type="match status" value="1"/>
</dbReference>
<dbReference type="EMBL" id="CP034279">
    <property type="protein sequence ID" value="QGV81616.1"/>
    <property type="molecule type" value="Genomic_DNA"/>
</dbReference>
<keyword evidence="5 7" id="KW-0456">Lyase</keyword>
<protein>
    <recommendedName>
        <fullName evidence="7">Endolytic murein transglycosylase</fullName>
        <ecNumber evidence="7">4.2.2.29</ecNumber>
    </recommendedName>
    <alternativeName>
        <fullName evidence="7">Peptidoglycan lytic transglycosylase</fullName>
    </alternativeName>
    <alternativeName>
        <fullName evidence="7">Peptidoglycan polymerization terminase</fullName>
    </alternativeName>
</protein>
<comment type="similarity">
    <text evidence="7">Belongs to the transglycosylase MltG family.</text>
</comment>
<dbReference type="NCBIfam" id="TIGR00247">
    <property type="entry name" value="endolytic transglycosylase MltG"/>
    <property type="match status" value="1"/>
</dbReference>
<evidence type="ECO:0000256" key="3">
    <source>
        <dbReference type="ARBA" id="ARBA00022989"/>
    </source>
</evidence>
<sequence length="592" mass="64616">MTEYGRSPGSEPWHPEDPAHGHQGWEGQQAYYQQTQYGDGHQQDPYQQQSQQGYGDEQYHAAQDYHAQQAHAQQAHAQQIHAQQAHQQQVHAQQAHAQQQQAHAQQAHAQQTYGGQGYAGQPYDTGGWDTGQQTAMPYGAHAPGDPYGTQGPDLYGTPEAYPPPQPPGQRRAEPEPVREEPQPEPEEETHPFFSDGAGDDDGDDDHDEPGGSRHDGGKGRRGGGKPQKKRKSRNGLACLVVALVMAGGAGGVGYFGYQFWQGRFGAAPDYAGEGTSETVQVEIPKGAGGYEIAALLVEQGVVKSQGAFVSAQEKNPDGKSIQDGVYTLKKGMSAASAVEAMLNPENRNALTIPEGKRSAFVYAQIDKKLELKAGTTESVAKAKAKNLGLPAWATNHPDLKDPLEGFLFPASYPVAKGAKPEDILKKMVARANAEYTKLDIETKATSLGLKSPWELLTIASLVQVEGKYPHDFDKVSRVVYNRLKPNNVETVGRLEFDSTINYIKEESTLDVGTVADLRKIDDPYNTYDIKGLTPGPISNPGVDAIKSAINPTPGPWYYFVSINEDKTVFSVTNEEHNRNVEQYEKEREKSGQ</sequence>
<evidence type="ECO:0000313" key="9">
    <source>
        <dbReference type="EMBL" id="QGV81616.1"/>
    </source>
</evidence>
<dbReference type="Pfam" id="PF02618">
    <property type="entry name" value="YceG"/>
    <property type="match status" value="1"/>
</dbReference>
<keyword evidence="2 7" id="KW-0812">Transmembrane</keyword>
<dbReference type="GO" id="GO:0009252">
    <property type="term" value="P:peptidoglycan biosynthetic process"/>
    <property type="evidence" value="ECO:0007669"/>
    <property type="project" value="UniProtKB-UniRule"/>
</dbReference>
<feature type="site" description="Important for catalytic activity" evidence="7">
    <location>
        <position position="465"/>
    </location>
</feature>
<comment type="function">
    <text evidence="7">Functions as a peptidoglycan terminase that cleaves nascent peptidoglycan strands endolytically to terminate their elongation.</text>
</comment>
<comment type="subcellular location">
    <subcellularLocation>
        <location evidence="7">Cell membrane</location>
        <topology evidence="7">Single-pass membrane protein</topology>
    </subcellularLocation>
</comment>
<keyword evidence="3 7" id="KW-1133">Transmembrane helix</keyword>
<dbReference type="CDD" id="cd08010">
    <property type="entry name" value="MltG_like"/>
    <property type="match status" value="1"/>
</dbReference>
<evidence type="ECO:0000256" key="8">
    <source>
        <dbReference type="SAM" id="MobiDB-lite"/>
    </source>
</evidence>
<evidence type="ECO:0000256" key="6">
    <source>
        <dbReference type="ARBA" id="ARBA00023316"/>
    </source>
</evidence>
<gene>
    <name evidence="7 9" type="primary">mltG</name>
    <name evidence="9" type="ORF">EIZ62_27740</name>
</gene>
<dbReference type="Proteomes" id="UP000422572">
    <property type="component" value="Chromosome"/>
</dbReference>
<dbReference type="RefSeq" id="WP_156695360.1">
    <property type="nucleotide sequence ID" value="NZ_CP034279.1"/>
</dbReference>
<dbReference type="OrthoDB" id="9814591at2"/>
<evidence type="ECO:0000256" key="5">
    <source>
        <dbReference type="ARBA" id="ARBA00023239"/>
    </source>
</evidence>
<dbReference type="GO" id="GO:0005886">
    <property type="term" value="C:plasma membrane"/>
    <property type="evidence" value="ECO:0007669"/>
    <property type="project" value="UniProtKB-SubCell"/>
</dbReference>
<dbReference type="HAMAP" id="MF_02065">
    <property type="entry name" value="MltG"/>
    <property type="match status" value="1"/>
</dbReference>
<dbReference type="AlphaFoldDB" id="A0A6I6FVE2"/>
<dbReference type="InterPro" id="IPR003770">
    <property type="entry name" value="MLTG-like"/>
</dbReference>
<dbReference type="Gene3D" id="3.30.1490.480">
    <property type="entry name" value="Endolytic murein transglycosylase"/>
    <property type="match status" value="1"/>
</dbReference>
<keyword evidence="4 7" id="KW-0472">Membrane</keyword>
<dbReference type="PANTHER" id="PTHR30518:SF2">
    <property type="entry name" value="ENDOLYTIC MUREIN TRANSGLYCOSYLASE"/>
    <property type="match status" value="1"/>
</dbReference>
<keyword evidence="10" id="KW-1185">Reference proteome</keyword>
<evidence type="ECO:0000256" key="4">
    <source>
        <dbReference type="ARBA" id="ARBA00023136"/>
    </source>
</evidence>
<organism evidence="9 10">
    <name type="scientific">Streptomyces ficellus</name>
    <dbReference type="NCBI Taxonomy" id="1977088"/>
    <lineage>
        <taxon>Bacteria</taxon>
        <taxon>Bacillati</taxon>
        <taxon>Actinomycetota</taxon>
        <taxon>Actinomycetes</taxon>
        <taxon>Kitasatosporales</taxon>
        <taxon>Streptomycetaceae</taxon>
        <taxon>Streptomyces</taxon>
    </lineage>
</organism>